<dbReference type="GO" id="GO:0005886">
    <property type="term" value="C:plasma membrane"/>
    <property type="evidence" value="ECO:0007669"/>
    <property type="project" value="TreeGrafter"/>
</dbReference>
<evidence type="ECO:0000313" key="6">
    <source>
        <dbReference type="Proteomes" id="UP000316270"/>
    </source>
</evidence>
<dbReference type="PANTHER" id="PTHR12483">
    <property type="entry name" value="SOLUTE CARRIER FAMILY 31 COPPER TRANSPORTERS"/>
    <property type="match status" value="1"/>
</dbReference>
<accession>A0A517L3B0</accession>
<comment type="similarity">
    <text evidence="4">Belongs to the copper transporter (Ctr) (TC 1.A.56) family. SLC31A subfamily.</text>
</comment>
<evidence type="ECO:0000256" key="4">
    <source>
        <dbReference type="RuleBase" id="RU367022"/>
    </source>
</evidence>
<dbReference type="EMBL" id="CP042188">
    <property type="protein sequence ID" value="QDS70120.1"/>
    <property type="molecule type" value="Genomic_DNA"/>
</dbReference>
<reference evidence="5 6" key="1">
    <citation type="submission" date="2019-07" db="EMBL/GenBank/DDBJ databases">
        <title>Finished genome of Venturia effusa.</title>
        <authorList>
            <person name="Young C.A."/>
            <person name="Cox M.P."/>
            <person name="Ganley A.R.D."/>
            <person name="David W.J."/>
        </authorList>
    </citation>
    <scope>NUCLEOTIDE SEQUENCE [LARGE SCALE GENOMIC DNA]</scope>
    <source>
        <strain evidence="6">albino</strain>
    </source>
</reference>
<dbReference type="STRING" id="50376.A0A517L3B0"/>
<evidence type="ECO:0000256" key="2">
    <source>
        <dbReference type="ARBA" id="ARBA00022989"/>
    </source>
</evidence>
<dbReference type="AlphaFoldDB" id="A0A517L3B0"/>
<dbReference type="InterPro" id="IPR007274">
    <property type="entry name" value="Cop_transporter"/>
</dbReference>
<organism evidence="5 6">
    <name type="scientific">Venturia effusa</name>
    <dbReference type="NCBI Taxonomy" id="50376"/>
    <lineage>
        <taxon>Eukaryota</taxon>
        <taxon>Fungi</taxon>
        <taxon>Dikarya</taxon>
        <taxon>Ascomycota</taxon>
        <taxon>Pezizomycotina</taxon>
        <taxon>Dothideomycetes</taxon>
        <taxon>Pleosporomycetidae</taxon>
        <taxon>Venturiales</taxon>
        <taxon>Venturiaceae</taxon>
        <taxon>Venturia</taxon>
    </lineage>
</organism>
<dbReference type="PANTHER" id="PTHR12483:SF120">
    <property type="entry name" value="HIGH-AFFINITY COPPER TRANSPORTER CTRA2"/>
    <property type="match status" value="1"/>
</dbReference>
<proteinExistence type="inferred from homology"/>
<keyword evidence="6" id="KW-1185">Reference proteome</keyword>
<keyword evidence="4" id="KW-0186">Copper</keyword>
<feature type="transmembrane region" description="Helical" evidence="4">
    <location>
        <begin position="29"/>
        <end position="49"/>
    </location>
</feature>
<evidence type="ECO:0000256" key="1">
    <source>
        <dbReference type="ARBA" id="ARBA00022692"/>
    </source>
</evidence>
<keyword evidence="3 4" id="KW-0472">Membrane</keyword>
<comment type="subcellular location">
    <subcellularLocation>
        <location evidence="4">Membrane</location>
        <topology evidence="4">Multi-pass membrane protein</topology>
    </subcellularLocation>
</comment>
<sequence length="173" mass="19352">MDASDMVMAFFSSQHTPLYSASWTPKSSGAYAGTCIFLVVLTIIFRSLLAAKHILEQRWGDKAWDRRYVVVAEKQPVAEQSRTDPDLKTAILTANGVEEQVKVVQRPARSVQPWRFSVDLPRALLVTVMTGVGYLLMLAIMTFNIGYFMSILLGTLVGELAFGRFSQTFDDHN</sequence>
<keyword evidence="4" id="KW-0406">Ion transport</keyword>
<keyword evidence="4" id="KW-0187">Copper transport</keyword>
<dbReference type="Proteomes" id="UP000316270">
    <property type="component" value="Chromosome 4"/>
</dbReference>
<keyword evidence="1 4" id="KW-0812">Transmembrane</keyword>
<keyword evidence="2 4" id="KW-1133">Transmembrane helix</keyword>
<dbReference type="GO" id="GO:0005375">
    <property type="term" value="F:copper ion transmembrane transporter activity"/>
    <property type="evidence" value="ECO:0007669"/>
    <property type="project" value="UniProtKB-UniRule"/>
</dbReference>
<dbReference type="OrthoDB" id="73901at2759"/>
<keyword evidence="4" id="KW-0813">Transport</keyword>
<evidence type="ECO:0000313" key="5">
    <source>
        <dbReference type="EMBL" id="QDS70120.1"/>
    </source>
</evidence>
<protein>
    <recommendedName>
        <fullName evidence="4">Copper transport protein</fullName>
    </recommendedName>
</protein>
<name>A0A517L3B0_9PEZI</name>
<evidence type="ECO:0000256" key="3">
    <source>
        <dbReference type="ARBA" id="ARBA00023136"/>
    </source>
</evidence>
<gene>
    <name evidence="5" type="ORF">FKW77_005352</name>
</gene>
<dbReference type="Pfam" id="PF04145">
    <property type="entry name" value="Ctr"/>
    <property type="match status" value="1"/>
</dbReference>